<sequence length="454" mass="50151">MIKSGKRSEKIEGILALTIAVLLIITAELTTGVLVKAKGNKVTTDFVVIAKENGLWLINLSKTDKEMLVDKGGLFKTPSISPDGQNVAYIKDKSLYVASIDLNQGKKEIIKVSEQVLSYGWATSSDLAYSTEKGGLNGFNATSKKFSYYIKNEEHYEQISGDGKGTIYASVFSYYTKEGYQYYKDRGIISYNIKLGKEKVVIPSEPISTDASDTKNLGFLPEVAGISKDGAYVYIWCKVHSASINSDGVGFGVYEVKNNKFTAFNKEKIFALAYSDNLAINPLDGRFPDLNNGGARNMNINKTLGVVDILSGTFTPILPKDMIASTEALGFTAKGMVTMTPDFSPDGKKVIFSAANASENMEKWHKEPHNIYTVDLQNKKVEKITEDNNFNFSPTYISKGEGIIFARVMEGNTISLWKLQGNKKESVATGIKLDERSWYYGHFDLTNSLDIYVS</sequence>
<dbReference type="EMBL" id="JAEEGC010000162">
    <property type="protein sequence ID" value="MBV7276192.1"/>
    <property type="molecule type" value="Genomic_DNA"/>
</dbReference>
<dbReference type="InterPro" id="IPR011659">
    <property type="entry name" value="WD40"/>
</dbReference>
<keyword evidence="2" id="KW-1185">Reference proteome</keyword>
<protein>
    <submittedName>
        <fullName evidence="1">PD40 domain-containing protein</fullName>
    </submittedName>
</protein>
<dbReference type="PANTHER" id="PTHR36842:SF1">
    <property type="entry name" value="PROTEIN TOLB"/>
    <property type="match status" value="1"/>
</dbReference>
<dbReference type="Pfam" id="PF07676">
    <property type="entry name" value="PD40"/>
    <property type="match status" value="1"/>
</dbReference>
<evidence type="ECO:0000313" key="2">
    <source>
        <dbReference type="Proteomes" id="UP000694308"/>
    </source>
</evidence>
<accession>A0A949TVP0</accession>
<comment type="caution">
    <text evidence="1">The sequence shown here is derived from an EMBL/GenBank/DDBJ whole genome shotgun (WGS) entry which is preliminary data.</text>
</comment>
<name>A0A949TVP0_9CLOT</name>
<dbReference type="RefSeq" id="WP_218323236.1">
    <property type="nucleotide sequence ID" value="NZ_JAEEGC010000162.1"/>
</dbReference>
<dbReference type="Proteomes" id="UP000694308">
    <property type="component" value="Unassembled WGS sequence"/>
</dbReference>
<reference evidence="1" key="1">
    <citation type="submission" date="2020-12" db="EMBL/GenBank/DDBJ databases">
        <title>Clostridium thailandense sp. nov., a novel acetogenic bacterium isolated from peat land soil in Thailand.</title>
        <authorList>
            <person name="Chaikitkaew S."/>
            <person name="Birkeland N.K."/>
        </authorList>
    </citation>
    <scope>NUCLEOTIDE SEQUENCE</scope>
    <source>
        <strain evidence="1">PL3</strain>
    </source>
</reference>
<gene>
    <name evidence="1" type="ORF">I6U48_25245</name>
</gene>
<dbReference type="PANTHER" id="PTHR36842">
    <property type="entry name" value="PROTEIN TOLB HOMOLOG"/>
    <property type="match status" value="1"/>
</dbReference>
<evidence type="ECO:0000313" key="1">
    <source>
        <dbReference type="EMBL" id="MBV7276192.1"/>
    </source>
</evidence>
<proteinExistence type="predicted"/>
<organism evidence="1 2">
    <name type="scientific">Clostridium thailandense</name>
    <dbReference type="NCBI Taxonomy" id="2794346"/>
    <lineage>
        <taxon>Bacteria</taxon>
        <taxon>Bacillati</taxon>
        <taxon>Bacillota</taxon>
        <taxon>Clostridia</taxon>
        <taxon>Eubacteriales</taxon>
        <taxon>Clostridiaceae</taxon>
        <taxon>Clostridium</taxon>
    </lineage>
</organism>
<dbReference type="AlphaFoldDB" id="A0A949TVP0"/>